<sequence>MSADSTECDEAKKSISYWQLMMAGVENIPLIGLVVYTFAFPYICLPLLYALRFTLVWYSPRNQTLVVVGLALIAISFGTAAFLLWGDVWNETKYGFIIANAWGMFALSVRLATTLMMIACRKLVSKWQRPVSSWIISISFTFFVHSAVLFDHRVPTESHVEGYQWLYTN</sequence>
<dbReference type="RefSeq" id="XP_014147248.1">
    <property type="nucleotide sequence ID" value="XM_014291773.1"/>
</dbReference>
<evidence type="ECO:0000313" key="2">
    <source>
        <dbReference type="EMBL" id="KNC73346.1"/>
    </source>
</evidence>
<name>A0A0L0F9Y4_9EUKA</name>
<feature type="transmembrane region" description="Helical" evidence="1">
    <location>
        <begin position="131"/>
        <end position="150"/>
    </location>
</feature>
<feature type="transmembrane region" description="Helical" evidence="1">
    <location>
        <begin position="97"/>
        <end position="119"/>
    </location>
</feature>
<evidence type="ECO:0000313" key="3">
    <source>
        <dbReference type="Proteomes" id="UP000054560"/>
    </source>
</evidence>
<evidence type="ECO:0000256" key="1">
    <source>
        <dbReference type="SAM" id="Phobius"/>
    </source>
</evidence>
<feature type="transmembrane region" description="Helical" evidence="1">
    <location>
        <begin position="63"/>
        <end position="85"/>
    </location>
</feature>
<dbReference type="Proteomes" id="UP000054560">
    <property type="component" value="Unassembled WGS sequence"/>
</dbReference>
<accession>A0A0L0F9Y4</accession>
<dbReference type="AlphaFoldDB" id="A0A0L0F9Y4"/>
<keyword evidence="3" id="KW-1185">Reference proteome</keyword>
<organism evidence="2 3">
    <name type="scientific">Sphaeroforma arctica JP610</name>
    <dbReference type="NCBI Taxonomy" id="667725"/>
    <lineage>
        <taxon>Eukaryota</taxon>
        <taxon>Ichthyosporea</taxon>
        <taxon>Ichthyophonida</taxon>
        <taxon>Sphaeroforma</taxon>
    </lineage>
</organism>
<reference evidence="2 3" key="1">
    <citation type="submission" date="2011-02" db="EMBL/GenBank/DDBJ databases">
        <title>The Genome Sequence of Sphaeroforma arctica JP610.</title>
        <authorList>
            <consortium name="The Broad Institute Genome Sequencing Platform"/>
            <person name="Russ C."/>
            <person name="Cuomo C."/>
            <person name="Young S.K."/>
            <person name="Zeng Q."/>
            <person name="Gargeya S."/>
            <person name="Alvarado L."/>
            <person name="Berlin A."/>
            <person name="Chapman S.B."/>
            <person name="Chen Z."/>
            <person name="Freedman E."/>
            <person name="Gellesch M."/>
            <person name="Goldberg J."/>
            <person name="Griggs A."/>
            <person name="Gujja S."/>
            <person name="Heilman E."/>
            <person name="Heiman D."/>
            <person name="Howarth C."/>
            <person name="Mehta T."/>
            <person name="Neiman D."/>
            <person name="Pearson M."/>
            <person name="Roberts A."/>
            <person name="Saif S."/>
            <person name="Shea T."/>
            <person name="Shenoy N."/>
            <person name="Sisk P."/>
            <person name="Stolte C."/>
            <person name="Sykes S."/>
            <person name="White J."/>
            <person name="Yandava C."/>
            <person name="Burger G."/>
            <person name="Gray M.W."/>
            <person name="Holland P.W.H."/>
            <person name="King N."/>
            <person name="Lang F.B.F."/>
            <person name="Roger A.J."/>
            <person name="Ruiz-Trillo I."/>
            <person name="Haas B."/>
            <person name="Nusbaum C."/>
            <person name="Birren B."/>
        </authorList>
    </citation>
    <scope>NUCLEOTIDE SEQUENCE [LARGE SCALE GENOMIC DNA]</scope>
    <source>
        <strain evidence="2 3">JP610</strain>
    </source>
</reference>
<dbReference type="EMBL" id="KQ245737">
    <property type="protein sequence ID" value="KNC73346.1"/>
    <property type="molecule type" value="Genomic_DNA"/>
</dbReference>
<dbReference type="GeneID" id="25914602"/>
<keyword evidence="1" id="KW-0472">Membrane</keyword>
<protein>
    <submittedName>
        <fullName evidence="2">Uncharacterized protein</fullName>
    </submittedName>
</protein>
<proteinExistence type="predicted"/>
<feature type="transmembrane region" description="Helical" evidence="1">
    <location>
        <begin position="28"/>
        <end position="51"/>
    </location>
</feature>
<keyword evidence="1" id="KW-1133">Transmembrane helix</keyword>
<gene>
    <name evidence="2" type="ORF">SARC_14098</name>
</gene>
<keyword evidence="1" id="KW-0812">Transmembrane</keyword>